<dbReference type="InterPro" id="IPR036691">
    <property type="entry name" value="Endo/exonu/phosph_ase_sf"/>
</dbReference>
<proteinExistence type="predicted"/>
<accession>A0AAU9UE78</accession>
<feature type="region of interest" description="Disordered" evidence="1">
    <location>
        <begin position="1"/>
        <end position="21"/>
    </location>
</feature>
<reference evidence="2" key="1">
    <citation type="submission" date="2022-03" db="EMBL/GenBank/DDBJ databases">
        <authorList>
            <person name="Tunstrom K."/>
        </authorList>
    </citation>
    <scope>NUCLEOTIDE SEQUENCE</scope>
</reference>
<evidence type="ECO:0000313" key="2">
    <source>
        <dbReference type="EMBL" id="CAH2097408.1"/>
    </source>
</evidence>
<organism evidence="2 3">
    <name type="scientific">Euphydryas editha</name>
    <name type="common">Edith's checkerspot</name>
    <dbReference type="NCBI Taxonomy" id="104508"/>
    <lineage>
        <taxon>Eukaryota</taxon>
        <taxon>Metazoa</taxon>
        <taxon>Ecdysozoa</taxon>
        <taxon>Arthropoda</taxon>
        <taxon>Hexapoda</taxon>
        <taxon>Insecta</taxon>
        <taxon>Pterygota</taxon>
        <taxon>Neoptera</taxon>
        <taxon>Endopterygota</taxon>
        <taxon>Lepidoptera</taxon>
        <taxon>Glossata</taxon>
        <taxon>Ditrysia</taxon>
        <taxon>Papilionoidea</taxon>
        <taxon>Nymphalidae</taxon>
        <taxon>Nymphalinae</taxon>
        <taxon>Euphydryas</taxon>
    </lineage>
</organism>
<name>A0AAU9UE78_EUPED</name>
<protein>
    <submittedName>
        <fullName evidence="2">Uncharacterized protein</fullName>
    </submittedName>
</protein>
<comment type="caution">
    <text evidence="2">The sequence shown here is derived from an EMBL/GenBank/DDBJ whole genome shotgun (WGS) entry which is preliminary data.</text>
</comment>
<dbReference type="Gene3D" id="3.60.10.10">
    <property type="entry name" value="Endonuclease/exonuclease/phosphatase"/>
    <property type="match status" value="1"/>
</dbReference>
<gene>
    <name evidence="2" type="ORF">EEDITHA_LOCUS12636</name>
</gene>
<evidence type="ECO:0000313" key="3">
    <source>
        <dbReference type="Proteomes" id="UP001153954"/>
    </source>
</evidence>
<keyword evidence="3" id="KW-1185">Reference proteome</keyword>
<dbReference type="EMBL" id="CAKOGL010000018">
    <property type="protein sequence ID" value="CAH2097408.1"/>
    <property type="molecule type" value="Genomic_DNA"/>
</dbReference>
<dbReference type="AlphaFoldDB" id="A0AAU9UE78"/>
<evidence type="ECO:0000256" key="1">
    <source>
        <dbReference type="SAM" id="MobiDB-lite"/>
    </source>
</evidence>
<dbReference type="Proteomes" id="UP001153954">
    <property type="component" value="Unassembled WGS sequence"/>
</dbReference>
<sequence length="166" mass="19058">MSIQRSPTGGSQPDLSKTSNAPWIHNEEQALQFQVPNYTHYYNYRTDITGGGVSACVHNNLKHSLSESVYVGGNNYLLIQLEKYALEAGVVYNPGHTNFKKFLEVFESQLQERRRVFGDFNTDLLTKNSRTNQYNQLLKQTEHKIINKITKKYCTIIGRDQQKNPS</sequence>